<sequence>MGSSSVASSGALSSSADAERLGRFSATKPGSRESPAESAAAPRLRPTPVPSSDEQQQQRDIGQLIHTQNSFVPVTYDEQYEERVPLRMCKVLTIASSLREKRLSAQR</sequence>
<proteinExistence type="predicted"/>
<gene>
    <name evidence="1" type="ORF">K3G42_022786</name>
</gene>
<dbReference type="Proteomes" id="UP000827872">
    <property type="component" value="Linkage Group LG05"/>
</dbReference>
<evidence type="ECO:0000313" key="2">
    <source>
        <dbReference type="Proteomes" id="UP000827872"/>
    </source>
</evidence>
<reference evidence="1" key="1">
    <citation type="submission" date="2021-08" db="EMBL/GenBank/DDBJ databases">
        <title>The first chromosome-level gecko genome reveals the dynamic sex chromosomes of Neotropical dwarf geckos (Sphaerodactylidae: Sphaerodactylus).</title>
        <authorList>
            <person name="Pinto B.J."/>
            <person name="Keating S.E."/>
            <person name="Gamble T."/>
        </authorList>
    </citation>
    <scope>NUCLEOTIDE SEQUENCE</scope>
    <source>
        <strain evidence="1">TG3544</strain>
    </source>
</reference>
<organism evidence="1 2">
    <name type="scientific">Sphaerodactylus townsendi</name>
    <dbReference type="NCBI Taxonomy" id="933632"/>
    <lineage>
        <taxon>Eukaryota</taxon>
        <taxon>Metazoa</taxon>
        <taxon>Chordata</taxon>
        <taxon>Craniata</taxon>
        <taxon>Vertebrata</taxon>
        <taxon>Euteleostomi</taxon>
        <taxon>Lepidosauria</taxon>
        <taxon>Squamata</taxon>
        <taxon>Bifurcata</taxon>
        <taxon>Gekkota</taxon>
        <taxon>Sphaerodactylidae</taxon>
        <taxon>Sphaerodactylus</taxon>
    </lineage>
</organism>
<accession>A0ACB8F4H2</accession>
<keyword evidence="2" id="KW-1185">Reference proteome</keyword>
<evidence type="ECO:0000313" key="1">
    <source>
        <dbReference type="EMBL" id="KAH8000143.1"/>
    </source>
</evidence>
<protein>
    <submittedName>
        <fullName evidence="1">Uncharacterized protein</fullName>
    </submittedName>
</protein>
<comment type="caution">
    <text evidence="1">The sequence shown here is derived from an EMBL/GenBank/DDBJ whole genome shotgun (WGS) entry which is preliminary data.</text>
</comment>
<name>A0ACB8F4H2_9SAUR</name>
<dbReference type="EMBL" id="CM037618">
    <property type="protein sequence ID" value="KAH8000143.1"/>
    <property type="molecule type" value="Genomic_DNA"/>
</dbReference>